<evidence type="ECO:0000313" key="4">
    <source>
        <dbReference type="Proteomes" id="UP001556367"/>
    </source>
</evidence>
<dbReference type="PANTHER" id="PTHR40465:SF1">
    <property type="entry name" value="DUF6534 DOMAIN-CONTAINING PROTEIN"/>
    <property type="match status" value="1"/>
</dbReference>
<evidence type="ECO:0000259" key="2">
    <source>
        <dbReference type="Pfam" id="PF20152"/>
    </source>
</evidence>
<keyword evidence="1" id="KW-0812">Transmembrane</keyword>
<keyword evidence="1" id="KW-0472">Membrane</keyword>
<feature type="transmembrane region" description="Helical" evidence="1">
    <location>
        <begin position="72"/>
        <end position="93"/>
    </location>
</feature>
<dbReference type="Pfam" id="PF20152">
    <property type="entry name" value="DUF6534"/>
    <property type="match status" value="1"/>
</dbReference>
<gene>
    <name evidence="3" type="ORF">HGRIS_008339</name>
</gene>
<keyword evidence="4" id="KW-1185">Reference proteome</keyword>
<protein>
    <recommendedName>
        <fullName evidence="2">DUF6534 domain-containing protein</fullName>
    </recommendedName>
</protein>
<dbReference type="InterPro" id="IPR045339">
    <property type="entry name" value="DUF6534"/>
</dbReference>
<reference evidence="4" key="1">
    <citation type="submission" date="2024-06" db="EMBL/GenBank/DDBJ databases">
        <title>Multi-omics analyses provide insights into the biosynthesis of the anticancer antibiotic pleurotin in Hohenbuehelia grisea.</title>
        <authorList>
            <person name="Weaver J.A."/>
            <person name="Alberti F."/>
        </authorList>
    </citation>
    <scope>NUCLEOTIDE SEQUENCE [LARGE SCALE GENOMIC DNA]</scope>
    <source>
        <strain evidence="4">T-177</strain>
    </source>
</reference>
<dbReference type="PANTHER" id="PTHR40465">
    <property type="entry name" value="CHROMOSOME 1, WHOLE GENOME SHOTGUN SEQUENCE"/>
    <property type="match status" value="1"/>
</dbReference>
<name>A0ABR3J7N3_9AGAR</name>
<dbReference type="Proteomes" id="UP001556367">
    <property type="component" value="Unassembled WGS sequence"/>
</dbReference>
<dbReference type="EMBL" id="JASNQZ010000011">
    <property type="protein sequence ID" value="KAL0951659.1"/>
    <property type="molecule type" value="Genomic_DNA"/>
</dbReference>
<proteinExistence type="predicted"/>
<feature type="transmembrane region" description="Helical" evidence="1">
    <location>
        <begin position="6"/>
        <end position="26"/>
    </location>
</feature>
<sequence>MGNMDVTLATLMATDWIIAGSLTVYLNRSRTGIRQTEKTINRIIMLSLNNGIVTSVLDVITLVLAATQKDNLLYGAFFNVLANVYTNTTLATLNSRKAIKATTTTVPSVQLDSTINLRVPASLTLHSISEDKHGASLA</sequence>
<accession>A0ABR3J7N3</accession>
<evidence type="ECO:0000313" key="3">
    <source>
        <dbReference type="EMBL" id="KAL0951659.1"/>
    </source>
</evidence>
<keyword evidence="1" id="KW-1133">Transmembrane helix</keyword>
<feature type="transmembrane region" description="Helical" evidence="1">
    <location>
        <begin position="47"/>
        <end position="66"/>
    </location>
</feature>
<feature type="domain" description="DUF6534" evidence="2">
    <location>
        <begin position="12"/>
        <end position="97"/>
    </location>
</feature>
<evidence type="ECO:0000256" key="1">
    <source>
        <dbReference type="SAM" id="Phobius"/>
    </source>
</evidence>
<comment type="caution">
    <text evidence="3">The sequence shown here is derived from an EMBL/GenBank/DDBJ whole genome shotgun (WGS) entry which is preliminary data.</text>
</comment>
<organism evidence="3 4">
    <name type="scientific">Hohenbuehelia grisea</name>
    <dbReference type="NCBI Taxonomy" id="104357"/>
    <lineage>
        <taxon>Eukaryota</taxon>
        <taxon>Fungi</taxon>
        <taxon>Dikarya</taxon>
        <taxon>Basidiomycota</taxon>
        <taxon>Agaricomycotina</taxon>
        <taxon>Agaricomycetes</taxon>
        <taxon>Agaricomycetidae</taxon>
        <taxon>Agaricales</taxon>
        <taxon>Pleurotineae</taxon>
        <taxon>Pleurotaceae</taxon>
        <taxon>Hohenbuehelia</taxon>
    </lineage>
</organism>